<evidence type="ECO:0000256" key="1">
    <source>
        <dbReference type="SAM" id="SignalP"/>
    </source>
</evidence>
<accession>A0ABS2R9G0</accession>
<evidence type="ECO:0000313" key="3">
    <source>
        <dbReference type="EMBL" id="MBM7716271.1"/>
    </source>
</evidence>
<proteinExistence type="predicted"/>
<reference evidence="3 4" key="1">
    <citation type="submission" date="2021-01" db="EMBL/GenBank/DDBJ databases">
        <title>Genomic Encyclopedia of Type Strains, Phase IV (KMG-IV): sequencing the most valuable type-strain genomes for metagenomic binning, comparative biology and taxonomic classification.</title>
        <authorList>
            <person name="Goeker M."/>
        </authorList>
    </citation>
    <scope>NUCLEOTIDE SEQUENCE [LARGE SCALE GENOMIC DNA]</scope>
    <source>
        <strain evidence="3 4">DSM 105453</strain>
    </source>
</reference>
<dbReference type="InterPro" id="IPR027954">
    <property type="entry name" value="Transcobalamin-like_C"/>
</dbReference>
<evidence type="ECO:0000313" key="4">
    <source>
        <dbReference type="Proteomes" id="UP000823485"/>
    </source>
</evidence>
<organism evidence="3 4">
    <name type="scientific">Siminovitchia thermophila</name>
    <dbReference type="NCBI Taxonomy" id="1245522"/>
    <lineage>
        <taxon>Bacteria</taxon>
        <taxon>Bacillati</taxon>
        <taxon>Bacillota</taxon>
        <taxon>Bacilli</taxon>
        <taxon>Bacillales</taxon>
        <taxon>Bacillaceae</taxon>
        <taxon>Siminovitchia</taxon>
    </lineage>
</organism>
<keyword evidence="1" id="KW-0732">Signal</keyword>
<dbReference type="Pfam" id="PF14478">
    <property type="entry name" value="DUF4430"/>
    <property type="match status" value="1"/>
</dbReference>
<keyword evidence="4" id="KW-1185">Reference proteome</keyword>
<comment type="caution">
    <text evidence="3">The sequence shown here is derived from an EMBL/GenBank/DDBJ whole genome shotgun (WGS) entry which is preliminary data.</text>
</comment>
<gene>
    <name evidence="3" type="ORF">JOC94_003291</name>
</gene>
<dbReference type="EMBL" id="JAFBFH010000024">
    <property type="protein sequence ID" value="MBM7716271.1"/>
    <property type="molecule type" value="Genomic_DNA"/>
</dbReference>
<dbReference type="RefSeq" id="WP_205179836.1">
    <property type="nucleotide sequence ID" value="NZ_JAFBFH010000024.1"/>
</dbReference>
<protein>
    <recommendedName>
        <fullName evidence="2">Transcobalamin-like C-terminal domain-containing protein</fullName>
    </recommendedName>
</protein>
<sequence>MNTLKKRCSLLFILFILLMPFMTSAASANSVVDGINTIESTEVTITTSLEDRVTTKADKLTFDLWAKDSDGNKIEASHVKVTNNGNPVVVNWDDSEKTSYTLQLEVGENKVEIVVDYNGKTYSAQYTLIREEAEDGDVIGSFTFSLEAFTIGLGYVIEPVQVDITKGRRASHELDALIKKYGYDYDHTGTLENSFYLSYLLDGTNNIYKSPPAIPQVLKEALNGHYDEENYHDGALGEFNFNSLSGWMYSVNNIFPNVGFADYYLSDGDVMRVQYTIALGRDIGGGWDYNFFELVNKDALTKKIAEINSSSEKEEYLSVKELKEAYDHALNVLQTVDATQANIDEALRQIELAEEELTAPKAA</sequence>
<feature type="domain" description="Transcobalamin-like C-terminal" evidence="2">
    <location>
        <begin position="243"/>
        <end position="275"/>
    </location>
</feature>
<dbReference type="Proteomes" id="UP000823485">
    <property type="component" value="Unassembled WGS sequence"/>
</dbReference>
<feature type="chain" id="PRO_5045641598" description="Transcobalamin-like C-terminal domain-containing protein" evidence="1">
    <location>
        <begin position="26"/>
        <end position="363"/>
    </location>
</feature>
<name>A0ABS2R9G0_9BACI</name>
<feature type="signal peptide" evidence="1">
    <location>
        <begin position="1"/>
        <end position="25"/>
    </location>
</feature>
<evidence type="ECO:0000259" key="2">
    <source>
        <dbReference type="Pfam" id="PF14478"/>
    </source>
</evidence>